<dbReference type="EMBL" id="VSWD01000004">
    <property type="protein sequence ID" value="KAK3105022.1"/>
    <property type="molecule type" value="Genomic_DNA"/>
</dbReference>
<protein>
    <submittedName>
        <fullName evidence="1">Uncharacterized protein</fullName>
    </submittedName>
</protein>
<keyword evidence="2" id="KW-1185">Reference proteome</keyword>
<gene>
    <name evidence="1" type="ORF">FSP39_015376</name>
</gene>
<dbReference type="AlphaFoldDB" id="A0AA89C1L2"/>
<comment type="caution">
    <text evidence="1">The sequence shown here is derived from an EMBL/GenBank/DDBJ whole genome shotgun (WGS) entry which is preliminary data.</text>
</comment>
<evidence type="ECO:0000313" key="2">
    <source>
        <dbReference type="Proteomes" id="UP001186944"/>
    </source>
</evidence>
<dbReference type="PANTHER" id="PTHR21446">
    <property type="entry name" value="DUF3504 DOMAIN-CONTAINING PROTEIN"/>
    <property type="match status" value="1"/>
</dbReference>
<dbReference type="Proteomes" id="UP001186944">
    <property type="component" value="Unassembled WGS sequence"/>
</dbReference>
<dbReference type="PANTHER" id="PTHR21446:SF12">
    <property type="entry name" value="POTASSIUM CHANNEL TETRAMERIZATION DOMAIN CONTAINING 1"/>
    <property type="match status" value="1"/>
</dbReference>
<accession>A0AA89C1L2</accession>
<reference evidence="1" key="1">
    <citation type="submission" date="2019-08" db="EMBL/GenBank/DDBJ databases">
        <title>The improved chromosome-level genome for the pearl oyster Pinctada fucata martensii using PacBio sequencing and Hi-C.</title>
        <authorList>
            <person name="Zheng Z."/>
        </authorList>
    </citation>
    <scope>NUCLEOTIDE SEQUENCE</scope>
    <source>
        <strain evidence="1">ZZ-2019</strain>
        <tissue evidence="1">Adductor muscle</tissue>
    </source>
</reference>
<proteinExistence type="predicted"/>
<dbReference type="InterPro" id="IPR052787">
    <property type="entry name" value="MAVS"/>
</dbReference>
<sequence length="117" mass="13477">MAADKKRFADLTGNDNGRIIEEKDAANTKRSTENSVRLFRKNLLEKGKGADFESMEISELEENLSRLYAEARSEHGTLYKKSSLQTIRHGLLTNTKGIDIIRGLEFKNSNFWHYRKI</sequence>
<name>A0AA89C1L2_PINIB</name>
<evidence type="ECO:0000313" key="1">
    <source>
        <dbReference type="EMBL" id="KAK3105022.1"/>
    </source>
</evidence>
<organism evidence="1 2">
    <name type="scientific">Pinctada imbricata</name>
    <name type="common">Atlantic pearl-oyster</name>
    <name type="synonym">Pinctada martensii</name>
    <dbReference type="NCBI Taxonomy" id="66713"/>
    <lineage>
        <taxon>Eukaryota</taxon>
        <taxon>Metazoa</taxon>
        <taxon>Spiralia</taxon>
        <taxon>Lophotrochozoa</taxon>
        <taxon>Mollusca</taxon>
        <taxon>Bivalvia</taxon>
        <taxon>Autobranchia</taxon>
        <taxon>Pteriomorphia</taxon>
        <taxon>Pterioida</taxon>
        <taxon>Pterioidea</taxon>
        <taxon>Pteriidae</taxon>
        <taxon>Pinctada</taxon>
    </lineage>
</organism>